<evidence type="ECO:0000256" key="1">
    <source>
        <dbReference type="ARBA" id="ARBA00011073"/>
    </source>
</evidence>
<evidence type="ECO:0000259" key="8">
    <source>
        <dbReference type="Pfam" id="PF00082"/>
    </source>
</evidence>
<dbReference type="PROSITE" id="PS00138">
    <property type="entry name" value="SUBTILASE_SER"/>
    <property type="match status" value="1"/>
</dbReference>
<dbReference type="AlphaFoldDB" id="A0A9P6NSZ5"/>
<dbReference type="InterPro" id="IPR015500">
    <property type="entry name" value="Peptidase_S8_subtilisin-rel"/>
</dbReference>
<organism evidence="9 10">
    <name type="scientific">Cronartium quercuum f. sp. fusiforme G11</name>
    <dbReference type="NCBI Taxonomy" id="708437"/>
    <lineage>
        <taxon>Eukaryota</taxon>
        <taxon>Fungi</taxon>
        <taxon>Dikarya</taxon>
        <taxon>Basidiomycota</taxon>
        <taxon>Pucciniomycotina</taxon>
        <taxon>Pucciniomycetes</taxon>
        <taxon>Pucciniales</taxon>
        <taxon>Coleosporiaceae</taxon>
        <taxon>Cronartium</taxon>
    </lineage>
</organism>
<keyword evidence="4 6" id="KW-0720">Serine protease</keyword>
<dbReference type="GO" id="GO:0005615">
    <property type="term" value="C:extracellular space"/>
    <property type="evidence" value="ECO:0007669"/>
    <property type="project" value="TreeGrafter"/>
</dbReference>
<dbReference type="InterPro" id="IPR050131">
    <property type="entry name" value="Peptidase_S8_subtilisin-like"/>
</dbReference>
<dbReference type="InterPro" id="IPR036852">
    <property type="entry name" value="Peptidase_S8/S53_dom_sf"/>
</dbReference>
<dbReference type="InterPro" id="IPR034187">
    <property type="entry name" value="Peptidases_S8_5"/>
</dbReference>
<evidence type="ECO:0000313" key="9">
    <source>
        <dbReference type="EMBL" id="KAG0151678.1"/>
    </source>
</evidence>
<name>A0A9P6NSZ5_9BASI</name>
<accession>A0A9P6NSZ5</accession>
<comment type="caution">
    <text evidence="9">The sequence shown here is derived from an EMBL/GenBank/DDBJ whole genome shotgun (WGS) entry which is preliminary data.</text>
</comment>
<dbReference type="CDD" id="cd07489">
    <property type="entry name" value="Peptidases_S8_5"/>
    <property type="match status" value="1"/>
</dbReference>
<feature type="domain" description="Peptidase S8/S53" evidence="8">
    <location>
        <begin position="101"/>
        <end position="502"/>
    </location>
</feature>
<comment type="similarity">
    <text evidence="1 6">Belongs to the peptidase S8 family.</text>
</comment>
<dbReference type="PANTHER" id="PTHR43806:SF66">
    <property type="entry name" value="SERIN ENDOPEPTIDASE"/>
    <property type="match status" value="1"/>
</dbReference>
<dbReference type="Gene3D" id="3.40.50.200">
    <property type="entry name" value="Peptidase S8/S53 domain"/>
    <property type="match status" value="2"/>
</dbReference>
<evidence type="ECO:0000256" key="6">
    <source>
        <dbReference type="PROSITE-ProRule" id="PRU01240"/>
    </source>
</evidence>
<feature type="compositionally biased region" description="Polar residues" evidence="7">
    <location>
        <begin position="715"/>
        <end position="732"/>
    </location>
</feature>
<evidence type="ECO:0000256" key="7">
    <source>
        <dbReference type="SAM" id="MobiDB-lite"/>
    </source>
</evidence>
<evidence type="ECO:0000256" key="5">
    <source>
        <dbReference type="PIRSR" id="PIRSR615500-1"/>
    </source>
</evidence>
<reference evidence="9" key="1">
    <citation type="submission" date="2013-11" db="EMBL/GenBank/DDBJ databases">
        <title>Genome sequence of the fusiform rust pathogen reveals effectors for host alternation and coevolution with pine.</title>
        <authorList>
            <consortium name="DOE Joint Genome Institute"/>
            <person name="Smith K."/>
            <person name="Pendleton A."/>
            <person name="Kubisiak T."/>
            <person name="Anderson C."/>
            <person name="Salamov A."/>
            <person name="Aerts A."/>
            <person name="Riley R."/>
            <person name="Clum A."/>
            <person name="Lindquist E."/>
            <person name="Ence D."/>
            <person name="Campbell M."/>
            <person name="Kronenberg Z."/>
            <person name="Feau N."/>
            <person name="Dhillon B."/>
            <person name="Hamelin R."/>
            <person name="Burleigh J."/>
            <person name="Smith J."/>
            <person name="Yandell M."/>
            <person name="Nelson C."/>
            <person name="Grigoriev I."/>
            <person name="Davis J."/>
        </authorList>
    </citation>
    <scope>NUCLEOTIDE SEQUENCE</scope>
    <source>
        <strain evidence="9">G11</strain>
    </source>
</reference>
<dbReference type="OrthoDB" id="206201at2759"/>
<dbReference type="PANTHER" id="PTHR43806">
    <property type="entry name" value="PEPTIDASE S8"/>
    <property type="match status" value="1"/>
</dbReference>
<sequence length="860" mass="93503">SLEHFKIHLAEQNVTHKIVFDYTSILPHILYAVALSLDNPSDVGKLEASNHVQSVKPTIKIKAIKPVKSNVVPALLNLTSVPFPPHVQTGITKLHSLGYYGKGVKIAVLDSAVDCSHPALGGGFGKGFRISFGRDLSGDEEDDSGDPQPDDNPCGTCSSHGTHVMGILAASGKQGLIGVSPESELGLYLFGCGEKATSSDELILAGLLQARKDGADIISASVGGVDGWGQSSVLLDTINKLVEEEGVTIIGAAGNEAENGLFYPESPASAKNAISVGSVESAGRIAASLLTSTGREISYHTSQSYADVHGSLPVYRTSNSSDVKNDACNPLPSSTPNLANYIVLIQRGYVRGPNSTEIITFGHDFNKTRIASLSHEDGLYIFEESKKDPTGFKLSFRSTAMKFLPYPDSGFMSNFSNFGPSFDFLSIPPAVSGVGGEIVSTVPMINGSYASMSGTSMATPQIAGIAALIMSVRAKMSPEGECKKKKKLGGLALRRRLISTAQPVFNYSSTTILETVVRQGGGLVNAYCAAFSNTTVSRSALALNDSSHFNGTQTFYITNEGYKTVNYLLAHIPAATMYTYAPDTKYYLCLPSILVTSTWMQVADTPCESHNVPYFGAVGSIKDQKIIDHGPSLEPNKTYHYPHLQFEHENVTEASTNKQGELEWSLSKQNETYVVFRTNFGSALVRLYIISAEPRRSLNQQSKSPKWVKKKSRNDQYNTKTAENSNWNNFTSHDQRKNLGPVDSWTLKIWQHVKDLLHPKISTHKPCSITDRKYPQISCEGYNLLGEIPDEDLPHFPRSPANDTWQSSWNGTLLVAEGQALKKVPHGKYRILMKALRITADPTQINSYETWTSPIIALSK</sequence>
<feature type="active site" description="Charge relay system" evidence="5 6">
    <location>
        <position position="110"/>
    </location>
</feature>
<feature type="compositionally biased region" description="Acidic residues" evidence="7">
    <location>
        <begin position="138"/>
        <end position="149"/>
    </location>
</feature>
<proteinExistence type="inferred from homology"/>
<feature type="non-terminal residue" evidence="9">
    <location>
        <position position="1"/>
    </location>
</feature>
<dbReference type="EMBL" id="MU167211">
    <property type="protein sequence ID" value="KAG0151678.1"/>
    <property type="molecule type" value="Genomic_DNA"/>
</dbReference>
<evidence type="ECO:0000256" key="4">
    <source>
        <dbReference type="ARBA" id="ARBA00022825"/>
    </source>
</evidence>
<keyword evidence="2 6" id="KW-0645">Protease</keyword>
<feature type="region of interest" description="Disordered" evidence="7">
    <location>
        <begin position="135"/>
        <end position="157"/>
    </location>
</feature>
<dbReference type="PRINTS" id="PR00723">
    <property type="entry name" value="SUBTILISIN"/>
</dbReference>
<dbReference type="InterPro" id="IPR000209">
    <property type="entry name" value="Peptidase_S8/S53_dom"/>
</dbReference>
<dbReference type="Proteomes" id="UP000886653">
    <property type="component" value="Unassembled WGS sequence"/>
</dbReference>
<keyword evidence="10" id="KW-1185">Reference proteome</keyword>
<dbReference type="Pfam" id="PF00082">
    <property type="entry name" value="Peptidase_S8"/>
    <property type="match status" value="1"/>
</dbReference>
<gene>
    <name evidence="9" type="ORF">CROQUDRAFT_36341</name>
</gene>
<dbReference type="PROSITE" id="PS51892">
    <property type="entry name" value="SUBTILASE"/>
    <property type="match status" value="1"/>
</dbReference>
<dbReference type="SUPFAM" id="SSF52743">
    <property type="entry name" value="Subtilisin-like"/>
    <property type="match status" value="1"/>
</dbReference>
<feature type="active site" description="Charge relay system" evidence="5 6">
    <location>
        <position position="456"/>
    </location>
</feature>
<protein>
    <recommendedName>
        <fullName evidence="8">Peptidase S8/S53 domain-containing protein</fullName>
    </recommendedName>
</protein>
<evidence type="ECO:0000256" key="3">
    <source>
        <dbReference type="ARBA" id="ARBA00022801"/>
    </source>
</evidence>
<keyword evidence="3 6" id="KW-0378">Hydrolase</keyword>
<dbReference type="InterPro" id="IPR023828">
    <property type="entry name" value="Peptidase_S8_Ser-AS"/>
</dbReference>
<feature type="region of interest" description="Disordered" evidence="7">
    <location>
        <begin position="700"/>
        <end position="733"/>
    </location>
</feature>
<evidence type="ECO:0000256" key="2">
    <source>
        <dbReference type="ARBA" id="ARBA00022670"/>
    </source>
</evidence>
<dbReference type="GO" id="GO:0006508">
    <property type="term" value="P:proteolysis"/>
    <property type="evidence" value="ECO:0007669"/>
    <property type="project" value="UniProtKB-KW"/>
</dbReference>
<evidence type="ECO:0000313" key="10">
    <source>
        <dbReference type="Proteomes" id="UP000886653"/>
    </source>
</evidence>
<feature type="active site" description="Charge relay system" evidence="5 6">
    <location>
        <position position="160"/>
    </location>
</feature>
<dbReference type="GO" id="GO:0004252">
    <property type="term" value="F:serine-type endopeptidase activity"/>
    <property type="evidence" value="ECO:0007669"/>
    <property type="project" value="UniProtKB-UniRule"/>
</dbReference>